<name>A0A7S1KG62_9ALVE</name>
<dbReference type="GO" id="GO:0003735">
    <property type="term" value="F:structural constituent of ribosome"/>
    <property type="evidence" value="ECO:0007669"/>
    <property type="project" value="InterPro"/>
</dbReference>
<dbReference type="SUPFAM" id="SSF50715">
    <property type="entry name" value="Ribosomal protein L25-like"/>
    <property type="match status" value="1"/>
</dbReference>
<evidence type="ECO:0000313" key="1">
    <source>
        <dbReference type="EMBL" id="CAD9073073.1"/>
    </source>
</evidence>
<evidence type="ECO:0008006" key="2">
    <source>
        <dbReference type="Google" id="ProtNLM"/>
    </source>
</evidence>
<organism evidence="1">
    <name type="scientific">Vitrella brassicaformis</name>
    <dbReference type="NCBI Taxonomy" id="1169539"/>
    <lineage>
        <taxon>Eukaryota</taxon>
        <taxon>Sar</taxon>
        <taxon>Alveolata</taxon>
        <taxon>Colpodellida</taxon>
        <taxon>Vitrellaceae</taxon>
        <taxon>Vitrella</taxon>
    </lineage>
</organism>
<protein>
    <recommendedName>
        <fullName evidence="2">Ribosomal protein L25 beta domain-containing protein</fullName>
    </recommendedName>
</protein>
<dbReference type="GO" id="GO:0008097">
    <property type="term" value="F:5S rRNA binding"/>
    <property type="evidence" value="ECO:0007669"/>
    <property type="project" value="TreeGrafter"/>
</dbReference>
<dbReference type="EMBL" id="HBGB01047983">
    <property type="protein sequence ID" value="CAD9073073.1"/>
    <property type="molecule type" value="Transcribed_RNA"/>
</dbReference>
<proteinExistence type="predicted"/>
<dbReference type="PANTHER" id="PTHR33284:SF1">
    <property type="entry name" value="RIBOSOMAL PROTEIN L25_GLN-TRNA SYNTHETASE, ANTI-CODON-BINDING DOMAIN-CONTAINING PROTEIN"/>
    <property type="match status" value="1"/>
</dbReference>
<sequence length="268" mass="31080">MGYKGLLRRAAWPLVHQEMVAYFRQRPPRDSTVNLEVKEWPAFASKEDIVADGHVPAVVWKYGPDRRVCLPEKEILELAFDEPDGHLSHLFSGRLYRLHVGQWIEECIVQHVQADPLDKHLYFVKFQRHVPGRMTQVSIPVSLIGLLGCPAYLKGYHVELVMPTVECEVVGDHIPPPFLLDVSKLHFKSPYSAITLRDMLPLLPSDGTVRFSRKYDLDRAEVCWTYEVGKIPEVPLPKDWRDPNFIDRKGKLMRLTYRNFWPSQGQER</sequence>
<accession>A0A7S1KG62</accession>
<dbReference type="GO" id="GO:0006412">
    <property type="term" value="P:translation"/>
    <property type="evidence" value="ECO:0007669"/>
    <property type="project" value="InterPro"/>
</dbReference>
<dbReference type="GO" id="GO:0022625">
    <property type="term" value="C:cytosolic large ribosomal subunit"/>
    <property type="evidence" value="ECO:0007669"/>
    <property type="project" value="TreeGrafter"/>
</dbReference>
<gene>
    <name evidence="1" type="ORF">VBRA1451_LOCUS28156</name>
</gene>
<dbReference type="InterPro" id="IPR011035">
    <property type="entry name" value="Ribosomal_bL25/Gln-tRNA_synth"/>
</dbReference>
<reference evidence="1" key="1">
    <citation type="submission" date="2021-01" db="EMBL/GenBank/DDBJ databases">
        <authorList>
            <person name="Corre E."/>
            <person name="Pelletier E."/>
            <person name="Niang G."/>
            <person name="Scheremetjew M."/>
            <person name="Finn R."/>
            <person name="Kale V."/>
            <person name="Holt S."/>
            <person name="Cochrane G."/>
            <person name="Meng A."/>
            <person name="Brown T."/>
            <person name="Cohen L."/>
        </authorList>
    </citation>
    <scope>NUCLEOTIDE SEQUENCE</scope>
    <source>
        <strain evidence="1">CCMP3346</strain>
    </source>
</reference>
<dbReference type="PANTHER" id="PTHR33284">
    <property type="entry name" value="RIBOSOMAL PROTEIN L25/GLN-TRNA SYNTHETASE, ANTI-CODON-BINDING DOMAIN-CONTAINING PROTEIN"/>
    <property type="match status" value="1"/>
</dbReference>
<dbReference type="InterPro" id="IPR020930">
    <property type="entry name" value="Ribosomal_uL5_bac-type"/>
</dbReference>
<dbReference type="AlphaFoldDB" id="A0A7S1KG62"/>